<proteinExistence type="predicted"/>
<keyword evidence="2" id="KW-1185">Reference proteome</keyword>
<evidence type="ECO:0000313" key="2">
    <source>
        <dbReference type="Proteomes" id="UP000821866"/>
    </source>
</evidence>
<gene>
    <name evidence="1" type="ORF">HPB51_010165</name>
</gene>
<dbReference type="EMBL" id="JABSTU010000001">
    <property type="protein sequence ID" value="KAH8040385.1"/>
    <property type="molecule type" value="Genomic_DNA"/>
</dbReference>
<organism evidence="1 2">
    <name type="scientific">Rhipicephalus microplus</name>
    <name type="common">Cattle tick</name>
    <name type="synonym">Boophilus microplus</name>
    <dbReference type="NCBI Taxonomy" id="6941"/>
    <lineage>
        <taxon>Eukaryota</taxon>
        <taxon>Metazoa</taxon>
        <taxon>Ecdysozoa</taxon>
        <taxon>Arthropoda</taxon>
        <taxon>Chelicerata</taxon>
        <taxon>Arachnida</taxon>
        <taxon>Acari</taxon>
        <taxon>Parasitiformes</taxon>
        <taxon>Ixodida</taxon>
        <taxon>Ixodoidea</taxon>
        <taxon>Ixodidae</taxon>
        <taxon>Rhipicephalinae</taxon>
        <taxon>Rhipicephalus</taxon>
        <taxon>Boophilus</taxon>
    </lineage>
</organism>
<reference evidence="1" key="1">
    <citation type="journal article" date="2020" name="Cell">
        <title>Large-Scale Comparative Analyses of Tick Genomes Elucidate Their Genetic Diversity and Vector Capacities.</title>
        <authorList>
            <consortium name="Tick Genome and Microbiome Consortium (TIGMIC)"/>
            <person name="Jia N."/>
            <person name="Wang J."/>
            <person name="Shi W."/>
            <person name="Du L."/>
            <person name="Sun Y."/>
            <person name="Zhan W."/>
            <person name="Jiang J.F."/>
            <person name="Wang Q."/>
            <person name="Zhang B."/>
            <person name="Ji P."/>
            <person name="Bell-Sakyi L."/>
            <person name="Cui X.M."/>
            <person name="Yuan T.T."/>
            <person name="Jiang B.G."/>
            <person name="Yang W.F."/>
            <person name="Lam T.T."/>
            <person name="Chang Q.C."/>
            <person name="Ding S.J."/>
            <person name="Wang X.J."/>
            <person name="Zhu J.G."/>
            <person name="Ruan X.D."/>
            <person name="Zhao L."/>
            <person name="Wei J.T."/>
            <person name="Ye R.Z."/>
            <person name="Que T.C."/>
            <person name="Du C.H."/>
            <person name="Zhou Y.H."/>
            <person name="Cheng J.X."/>
            <person name="Dai P.F."/>
            <person name="Guo W.B."/>
            <person name="Han X.H."/>
            <person name="Huang E.J."/>
            <person name="Li L.F."/>
            <person name="Wei W."/>
            <person name="Gao Y.C."/>
            <person name="Liu J.Z."/>
            <person name="Shao H.Z."/>
            <person name="Wang X."/>
            <person name="Wang C.C."/>
            <person name="Yang T.C."/>
            <person name="Huo Q.B."/>
            <person name="Li W."/>
            <person name="Chen H.Y."/>
            <person name="Chen S.E."/>
            <person name="Zhou L.G."/>
            <person name="Ni X.B."/>
            <person name="Tian J.H."/>
            <person name="Sheng Y."/>
            <person name="Liu T."/>
            <person name="Pan Y.S."/>
            <person name="Xia L.Y."/>
            <person name="Li J."/>
            <person name="Zhao F."/>
            <person name="Cao W.C."/>
        </authorList>
    </citation>
    <scope>NUCLEOTIDE SEQUENCE</scope>
    <source>
        <strain evidence="1">Rmic-2018</strain>
    </source>
</reference>
<reference evidence="1" key="2">
    <citation type="submission" date="2021-09" db="EMBL/GenBank/DDBJ databases">
        <authorList>
            <person name="Jia N."/>
            <person name="Wang J."/>
            <person name="Shi W."/>
            <person name="Du L."/>
            <person name="Sun Y."/>
            <person name="Zhan W."/>
            <person name="Jiang J."/>
            <person name="Wang Q."/>
            <person name="Zhang B."/>
            <person name="Ji P."/>
            <person name="Sakyi L.B."/>
            <person name="Cui X."/>
            <person name="Yuan T."/>
            <person name="Jiang B."/>
            <person name="Yang W."/>
            <person name="Lam T.T.-Y."/>
            <person name="Chang Q."/>
            <person name="Ding S."/>
            <person name="Wang X."/>
            <person name="Zhu J."/>
            <person name="Ruan X."/>
            <person name="Zhao L."/>
            <person name="Wei J."/>
            <person name="Que T."/>
            <person name="Du C."/>
            <person name="Cheng J."/>
            <person name="Dai P."/>
            <person name="Han X."/>
            <person name="Huang E."/>
            <person name="Gao Y."/>
            <person name="Liu J."/>
            <person name="Shao H."/>
            <person name="Ye R."/>
            <person name="Li L."/>
            <person name="Wei W."/>
            <person name="Wang X."/>
            <person name="Wang C."/>
            <person name="Huo Q."/>
            <person name="Li W."/>
            <person name="Guo W."/>
            <person name="Chen H."/>
            <person name="Chen S."/>
            <person name="Zhou L."/>
            <person name="Zhou L."/>
            <person name="Ni X."/>
            <person name="Tian J."/>
            <person name="Zhou Y."/>
            <person name="Sheng Y."/>
            <person name="Liu T."/>
            <person name="Pan Y."/>
            <person name="Xia L."/>
            <person name="Li J."/>
            <person name="Zhao F."/>
            <person name="Cao W."/>
        </authorList>
    </citation>
    <scope>NUCLEOTIDE SEQUENCE</scope>
    <source>
        <strain evidence="1">Rmic-2018</strain>
        <tissue evidence="1">Larvae</tissue>
    </source>
</reference>
<protein>
    <submittedName>
        <fullName evidence="1">Uncharacterized protein</fullName>
    </submittedName>
</protein>
<evidence type="ECO:0000313" key="1">
    <source>
        <dbReference type="EMBL" id="KAH8040385.1"/>
    </source>
</evidence>
<dbReference type="Proteomes" id="UP000821866">
    <property type="component" value="Chromosome 1"/>
</dbReference>
<accession>A0A9J6F1H7</accession>
<comment type="caution">
    <text evidence="1">The sequence shown here is derived from an EMBL/GenBank/DDBJ whole genome shotgun (WGS) entry which is preliminary data.</text>
</comment>
<dbReference type="AlphaFoldDB" id="A0A9J6F1H7"/>
<sequence>MDLDPALVKRRREDDAVDTERERRPLYCEWKKATGMKREYVPRTRAASLTRGSCSGEWRILPVGVAGARRRQYQLKRLALDLGLHVLAVQETMVDSDSNTDKMLELFHAYYYVCKTPIRSRLVDPRSATAAGKGLLVLSGRSRVEAVHQRHGRGSPEFLAEVRDGAACLTSSFDGSRSQRGATVSLSAWLRPLVRASEEKTACLRRSCLRHLPASSCLHLSVVLLFAEFLRRRPPRTRTCSP</sequence>
<name>A0A9J6F1H7_RHIMP</name>